<evidence type="ECO:0000313" key="1">
    <source>
        <dbReference type="EMBL" id="SHE99086.1"/>
    </source>
</evidence>
<organism evidence="1 2">
    <name type="scientific">Thermoanaerobacter uzonensis DSM 18761</name>
    <dbReference type="NCBI Taxonomy" id="1123369"/>
    <lineage>
        <taxon>Bacteria</taxon>
        <taxon>Bacillati</taxon>
        <taxon>Bacillota</taxon>
        <taxon>Clostridia</taxon>
        <taxon>Thermoanaerobacterales</taxon>
        <taxon>Thermoanaerobacteraceae</taxon>
        <taxon>Thermoanaerobacter</taxon>
    </lineage>
</organism>
<protein>
    <submittedName>
        <fullName evidence="1">Uncharacterized protein</fullName>
    </submittedName>
</protein>
<accession>A0A1M4Y0G6</accession>
<dbReference type="EMBL" id="FQUR01000012">
    <property type="protein sequence ID" value="SHE99086.1"/>
    <property type="molecule type" value="Genomic_DNA"/>
</dbReference>
<evidence type="ECO:0000313" key="2">
    <source>
        <dbReference type="Proteomes" id="UP000184127"/>
    </source>
</evidence>
<dbReference type="RefSeq" id="WP_072968929.1">
    <property type="nucleotide sequence ID" value="NZ_FQUR01000012.1"/>
</dbReference>
<dbReference type="AlphaFoldDB" id="A0A1M4Y0G6"/>
<keyword evidence="2" id="KW-1185">Reference proteome</keyword>
<sequence length="70" mass="8300">MRIIYTIEKWKTSYGSEEWSVYIGDIAIGSEVHNAESEYIKQFANNLSKIENLSSYEIYRIDKIVLKEEY</sequence>
<dbReference type="Proteomes" id="UP000184127">
    <property type="component" value="Unassembled WGS sequence"/>
</dbReference>
<gene>
    <name evidence="1" type="ORF">SAMN02745195_01598</name>
</gene>
<reference evidence="2" key="1">
    <citation type="submission" date="2016-11" db="EMBL/GenBank/DDBJ databases">
        <authorList>
            <person name="Varghese N."/>
            <person name="Submissions S."/>
        </authorList>
    </citation>
    <scope>NUCLEOTIDE SEQUENCE [LARGE SCALE GENOMIC DNA]</scope>
    <source>
        <strain evidence="2">DSM 18761</strain>
    </source>
</reference>
<name>A0A1M4Y0G6_9THEO</name>
<proteinExistence type="predicted"/>